<feature type="compositionally biased region" description="Basic and acidic residues" evidence="1">
    <location>
        <begin position="1306"/>
        <end position="1324"/>
    </location>
</feature>
<feature type="compositionally biased region" description="Basic residues" evidence="1">
    <location>
        <begin position="960"/>
        <end position="971"/>
    </location>
</feature>
<dbReference type="Pfam" id="PF13254">
    <property type="entry name" value="DUF4045"/>
    <property type="match status" value="1"/>
</dbReference>
<feature type="compositionally biased region" description="Basic and acidic residues" evidence="1">
    <location>
        <begin position="248"/>
        <end position="263"/>
    </location>
</feature>
<evidence type="ECO:0000313" key="5">
    <source>
        <dbReference type="EMBL" id="KAE8362298.1"/>
    </source>
</evidence>
<evidence type="ECO:0008006" key="7">
    <source>
        <dbReference type="Google" id="ProtNLM"/>
    </source>
</evidence>
<dbReference type="InterPro" id="IPR007122">
    <property type="entry name" value="Villin/Gelsolin"/>
</dbReference>
<dbReference type="GO" id="GO:0051015">
    <property type="term" value="F:actin filament binding"/>
    <property type="evidence" value="ECO:0007669"/>
    <property type="project" value="InterPro"/>
</dbReference>
<name>A0A5N6ZY51_9EURO</name>
<dbReference type="InterPro" id="IPR057226">
    <property type="entry name" value="DUF7904"/>
</dbReference>
<feature type="compositionally biased region" description="Polar residues" evidence="1">
    <location>
        <begin position="1123"/>
        <end position="1132"/>
    </location>
</feature>
<dbReference type="EMBL" id="ML737708">
    <property type="protein sequence ID" value="KAE8362298.1"/>
    <property type="molecule type" value="Genomic_DNA"/>
</dbReference>
<feature type="compositionally biased region" description="Basic and acidic residues" evidence="1">
    <location>
        <begin position="230"/>
        <end position="240"/>
    </location>
</feature>
<feature type="compositionally biased region" description="Polar residues" evidence="1">
    <location>
        <begin position="283"/>
        <end position="304"/>
    </location>
</feature>
<feature type="compositionally biased region" description="Polar residues" evidence="1">
    <location>
        <begin position="1162"/>
        <end position="1183"/>
    </location>
</feature>
<feature type="compositionally biased region" description="Acidic residues" evidence="1">
    <location>
        <begin position="998"/>
        <end position="1009"/>
    </location>
</feature>
<evidence type="ECO:0000259" key="3">
    <source>
        <dbReference type="Pfam" id="PF13254"/>
    </source>
</evidence>
<feature type="compositionally biased region" description="Low complexity" evidence="1">
    <location>
        <begin position="1436"/>
        <end position="1454"/>
    </location>
</feature>
<dbReference type="PANTHER" id="PTHR11977:SF133">
    <property type="entry name" value="DUF4045 DOMAIN-CONTAINING PROTEIN"/>
    <property type="match status" value="1"/>
</dbReference>
<dbReference type="SUPFAM" id="SSF55753">
    <property type="entry name" value="Actin depolymerizing proteins"/>
    <property type="match status" value="3"/>
</dbReference>
<dbReference type="Gene3D" id="3.40.20.10">
    <property type="entry name" value="Severin"/>
    <property type="match status" value="3"/>
</dbReference>
<feature type="compositionally biased region" description="Polar residues" evidence="1">
    <location>
        <begin position="777"/>
        <end position="792"/>
    </location>
</feature>
<feature type="compositionally biased region" description="Polar residues" evidence="1">
    <location>
        <begin position="597"/>
        <end position="617"/>
    </location>
</feature>
<protein>
    <recommendedName>
        <fullName evidence="7">DUF4045 domain-containing protein</fullName>
    </recommendedName>
</protein>
<evidence type="ECO:0000259" key="4">
    <source>
        <dbReference type="Pfam" id="PF25480"/>
    </source>
</evidence>
<dbReference type="GeneID" id="43660421"/>
<feature type="compositionally biased region" description="Basic and acidic residues" evidence="1">
    <location>
        <begin position="23"/>
        <end position="60"/>
    </location>
</feature>
<dbReference type="SMART" id="SM00262">
    <property type="entry name" value="GEL"/>
    <property type="match status" value="2"/>
</dbReference>
<feature type="compositionally biased region" description="Low complexity" evidence="1">
    <location>
        <begin position="467"/>
        <end position="477"/>
    </location>
</feature>
<dbReference type="GO" id="GO:0051014">
    <property type="term" value="P:actin filament severing"/>
    <property type="evidence" value="ECO:0007669"/>
    <property type="project" value="TreeGrafter"/>
</dbReference>
<dbReference type="GO" id="GO:0015629">
    <property type="term" value="C:actin cytoskeleton"/>
    <property type="evidence" value="ECO:0007669"/>
    <property type="project" value="TreeGrafter"/>
</dbReference>
<feature type="domain" description="DUF4045" evidence="3">
    <location>
        <begin position="12"/>
        <end position="743"/>
    </location>
</feature>
<evidence type="ECO:0000256" key="1">
    <source>
        <dbReference type="SAM" id="MobiDB-lite"/>
    </source>
</evidence>
<dbReference type="Pfam" id="PF25480">
    <property type="entry name" value="DUF7904"/>
    <property type="match status" value="1"/>
</dbReference>
<feature type="compositionally biased region" description="Polar residues" evidence="1">
    <location>
        <begin position="264"/>
        <end position="275"/>
    </location>
</feature>
<dbReference type="GO" id="GO:0051016">
    <property type="term" value="P:barbed-end actin filament capping"/>
    <property type="evidence" value="ECO:0007669"/>
    <property type="project" value="TreeGrafter"/>
</dbReference>
<feature type="compositionally biased region" description="Polar residues" evidence="1">
    <location>
        <begin position="191"/>
        <end position="218"/>
    </location>
</feature>
<dbReference type="RefSeq" id="XP_031925379.1">
    <property type="nucleotide sequence ID" value="XM_032075975.1"/>
</dbReference>
<dbReference type="Proteomes" id="UP000326268">
    <property type="component" value="Unassembled WGS sequence"/>
</dbReference>
<feature type="compositionally biased region" description="Polar residues" evidence="1">
    <location>
        <begin position="747"/>
        <end position="757"/>
    </location>
</feature>
<dbReference type="OrthoDB" id="6375767at2759"/>
<feature type="compositionally biased region" description="Low complexity" evidence="1">
    <location>
        <begin position="1365"/>
        <end position="1396"/>
    </location>
</feature>
<feature type="compositionally biased region" description="Basic and acidic residues" evidence="1">
    <location>
        <begin position="88"/>
        <end position="115"/>
    </location>
</feature>
<feature type="compositionally biased region" description="Polar residues" evidence="1">
    <location>
        <begin position="628"/>
        <end position="646"/>
    </location>
</feature>
<feature type="domain" description="DUF7904" evidence="4">
    <location>
        <begin position="1499"/>
        <end position="1597"/>
    </location>
</feature>
<dbReference type="InterPro" id="IPR029006">
    <property type="entry name" value="ADF-H/Gelsolin-like_dom_sf"/>
</dbReference>
<feature type="compositionally biased region" description="Basic and acidic residues" evidence="1">
    <location>
        <begin position="1333"/>
        <end position="1356"/>
    </location>
</feature>
<feature type="compositionally biased region" description="Polar residues" evidence="1">
    <location>
        <begin position="375"/>
        <end position="403"/>
    </location>
</feature>
<evidence type="ECO:0000313" key="6">
    <source>
        <dbReference type="Proteomes" id="UP000326268"/>
    </source>
</evidence>
<feature type="domain" description="Gelsolin-like" evidence="2">
    <location>
        <begin position="1752"/>
        <end position="1802"/>
    </location>
</feature>
<dbReference type="Pfam" id="PF00626">
    <property type="entry name" value="Gelsolin"/>
    <property type="match status" value="1"/>
</dbReference>
<proteinExistence type="predicted"/>
<accession>A0A5N6ZY51</accession>
<reference evidence="5 6" key="1">
    <citation type="submission" date="2019-04" db="EMBL/GenBank/DDBJ databases">
        <title>Friends and foes A comparative genomics studyof 23 Aspergillus species from section Flavi.</title>
        <authorList>
            <consortium name="DOE Joint Genome Institute"/>
            <person name="Kjaerbolling I."/>
            <person name="Vesth T."/>
            <person name="Frisvad J.C."/>
            <person name="Nybo J.L."/>
            <person name="Theobald S."/>
            <person name="Kildgaard S."/>
            <person name="Isbrandt T."/>
            <person name="Kuo A."/>
            <person name="Sato A."/>
            <person name="Lyhne E.K."/>
            <person name="Kogle M.E."/>
            <person name="Wiebenga A."/>
            <person name="Kun R.S."/>
            <person name="Lubbers R.J."/>
            <person name="Makela M.R."/>
            <person name="Barry K."/>
            <person name="Chovatia M."/>
            <person name="Clum A."/>
            <person name="Daum C."/>
            <person name="Haridas S."/>
            <person name="He G."/>
            <person name="LaButti K."/>
            <person name="Lipzen A."/>
            <person name="Mondo S."/>
            <person name="Riley R."/>
            <person name="Salamov A."/>
            <person name="Simmons B.A."/>
            <person name="Magnuson J.K."/>
            <person name="Henrissat B."/>
            <person name="Mortensen U.H."/>
            <person name="Larsen T.O."/>
            <person name="Devries R.P."/>
            <person name="Grigoriev I.V."/>
            <person name="Machida M."/>
            <person name="Baker S.E."/>
            <person name="Andersen M.R."/>
        </authorList>
    </citation>
    <scope>NUCLEOTIDE SEQUENCE [LARGE SCALE GENOMIC DNA]</scope>
    <source>
        <strain evidence="5 6">CBS 763.97</strain>
    </source>
</reference>
<feature type="region of interest" description="Disordered" evidence="1">
    <location>
        <begin position="1109"/>
        <end position="1134"/>
    </location>
</feature>
<keyword evidence="6" id="KW-1185">Reference proteome</keyword>
<dbReference type="GO" id="GO:0005546">
    <property type="term" value="F:phosphatidylinositol-4,5-bisphosphate binding"/>
    <property type="evidence" value="ECO:0007669"/>
    <property type="project" value="TreeGrafter"/>
</dbReference>
<gene>
    <name evidence="5" type="ORF">BDV27DRAFT_19648</name>
</gene>
<feature type="region of interest" description="Disordered" evidence="1">
    <location>
        <begin position="23"/>
        <end position="662"/>
    </location>
</feature>
<feature type="region of interest" description="Disordered" evidence="1">
    <location>
        <begin position="1147"/>
        <end position="1454"/>
    </location>
</feature>
<feature type="compositionally biased region" description="Polar residues" evidence="1">
    <location>
        <begin position="934"/>
        <end position="950"/>
    </location>
</feature>
<evidence type="ECO:0000259" key="2">
    <source>
        <dbReference type="Pfam" id="PF00626"/>
    </source>
</evidence>
<feature type="compositionally biased region" description="Polar residues" evidence="1">
    <location>
        <begin position="1293"/>
        <end position="1304"/>
    </location>
</feature>
<organism evidence="5 6">
    <name type="scientific">Aspergillus caelatus</name>
    <dbReference type="NCBI Taxonomy" id="61420"/>
    <lineage>
        <taxon>Eukaryota</taxon>
        <taxon>Fungi</taxon>
        <taxon>Dikarya</taxon>
        <taxon>Ascomycota</taxon>
        <taxon>Pezizomycotina</taxon>
        <taxon>Eurotiomycetes</taxon>
        <taxon>Eurotiomycetidae</taxon>
        <taxon>Eurotiales</taxon>
        <taxon>Aspergillaceae</taxon>
        <taxon>Aspergillus</taxon>
        <taxon>Aspergillus subgen. Circumdati</taxon>
    </lineage>
</organism>
<feature type="region of interest" description="Disordered" evidence="1">
    <location>
        <begin position="926"/>
        <end position="1079"/>
    </location>
</feature>
<dbReference type="InterPro" id="IPR007123">
    <property type="entry name" value="Gelsolin-like_dom"/>
</dbReference>
<sequence>MTMSSSVDAEGSEDVNDFLLRIRELGEKRDKEDEERTRKLEEEILQGRKERQARRAERARSISPTKDSPSILDNARLSTSSFSLRAIDPPEHLEPTPRTPDHDINSKSEAIRDDESVTTNGSRRGSRVDINESESSPKAPSVSLRSRAGTLSWQQRPSSRELNRPFFSTSPVRENRLRAMSSTSTDDRGLSCSSTLRSPTKETPSLDQAEKNANSPMRTMTVEEEFQELSTHDKSPKASEVEPETTNELEKESSQPEVGEIRSRSPSRASSTFAESSLGHRYSSVSSVSTATGLGSPVPLSSAQKFEPRKTEADSEDQTATPLSPRRLSPERSTSPTKGLGGFVQSAMMKRSDSVSKRWSAQLPSGLSRGHSLAGNRNSFAAPSKNDLLSSPRLTPDSSTLTTHRPGSSHRPSSSHSEATIVKESERPATPPIPSGNGATRPDGSPGRPQLELHTRSASALENHDASSLPPSSPVVSRTMDPKRWSPTKSTWLESALNRPDSPRHKKQPSQSTTWSRERQSRGSIDMGRSNTFKEVTPVGLMRTAAPGSHSKSSSVSGMPNLFGTPDTTNKAKETPAETTTPDTEGNNIPPVEESSTDPSKTTETVPESTDQTAEPTTTRRKRAPTLLTPTSNASFDSPISPTRISPTRDPLLNRPKPQSPVIDFRANLRKREVVKDQGPKEEPEFKNVFGKLKKTESSNYVPSDELKDNILRGKAALNASGGPKKNQKVDELKESILKQREAIKSSGGSLRRNTAGESDAPMKVVPEAIAKRHNLTKSSSAKSNVSDTPASLSPRDPGTPQLSPQLSSELERVDRSPSPQLPTEEHKPDVPDTQEQIPEPDYPISKQNSKNEANEANEANESKGPLENAVIGEQKKSSEETIQPVRALPSGNVKQATNPPASAEGLATKGKLAGRINPALAGLLSRGPPAAVNGSNNALPVNDTVSSAPSPAAALTHMTKNRARGPKRRLPNPVASEAIDPPSKEATESYEIPDFPDMNEPEDLDSAPEESTPRESLPSSEMEEKKDPIQGFGPKAESATRDISPPPNEETGAIIKDLVPKTESTTQGVPPSLDIEVDASMDPAPKEELSLEEPLQFSDTKEDQLLTVDSAPKGKPGFQDAPQFSASTENEAPTVDSLLNEEEIIIQEPVMPSNKEGTIPENCTSQRETISSRLTMSSNTGEPETMNPASKEGTDVQQIPLPSEIMRPEPIGSLESEETGSRSLPSPTIMRSEVPSTDLVLEKETEPQADPTSPNIKEPEASLSRTQSPAGNSSGWPLPDGYIPAPAASETGLAQPSPSTTGKPTEFKRSIPHMAERDSKQKFGELQSKPATEFEKLTQKFEKAHEDIENRRDSFKPVPPPKAAPSTPTPEFRQSRSSPIHFSSPSPSPSPLRSSFKQNQIYPSPTAYRRNAPGMSPSSPRDKSLPSPPVPPKSSPSVDQVSSRRSSASLVPQADESLEAISGFFRTFPNSRDSVNIDAQLMLTSKNENQKIRTLRKQMWEITGDGKKQDLPVNQEYILYEGSMYLCVHLFEANGGARSEAHLWCGDDVPDAAIDDAQSFSKKVAKENGCKLEIIKQGKETARFIQALGGILITRRGLSSRSSSSAFFMLCGRKHLGQMVFDEVNFSRQSLCPGYPFVISAMFGKVYLWKGKGSAAEEVGAARLIGMDLGLTGEFEEVAEGEEPESFFECFPHYGESEGYMRPDYWRLKPNHACYRPRLLRIDHELGQQRPAGFWLRRPGSASPVIRPNDTVQEIEPFCQKDIKANGIYILDTFFEIYVIVGEQASNRPAEFVSAVVFAHEYGILAASLQDRPFIPKSFVSLGGVPGSCCTAFRKWEQPTLRMPPQVFPLNAAIEAMRS</sequence>
<dbReference type="GO" id="GO:0005737">
    <property type="term" value="C:cytoplasm"/>
    <property type="evidence" value="ECO:0007669"/>
    <property type="project" value="TreeGrafter"/>
</dbReference>
<feature type="compositionally biased region" description="Low complexity" evidence="1">
    <location>
        <begin position="404"/>
        <end position="417"/>
    </location>
</feature>
<dbReference type="PANTHER" id="PTHR11977">
    <property type="entry name" value="VILLIN"/>
    <property type="match status" value="1"/>
</dbReference>
<feature type="region of interest" description="Disordered" evidence="1">
    <location>
        <begin position="741"/>
        <end position="910"/>
    </location>
</feature>
<dbReference type="GO" id="GO:0008154">
    <property type="term" value="P:actin polymerization or depolymerization"/>
    <property type="evidence" value="ECO:0007669"/>
    <property type="project" value="TreeGrafter"/>
</dbReference>
<dbReference type="InterPro" id="IPR025118">
    <property type="entry name" value="DUF4045"/>
</dbReference>
<feature type="compositionally biased region" description="Polar residues" evidence="1">
    <location>
        <begin position="1264"/>
        <end position="1276"/>
    </location>
</feature>